<dbReference type="AlphaFoldDB" id="A0A1G6TUU8"/>
<dbReference type="EMBL" id="FNAG01000002">
    <property type="protein sequence ID" value="SDD32809.1"/>
    <property type="molecule type" value="Genomic_DNA"/>
</dbReference>
<dbReference type="OrthoDB" id="6047015at2"/>
<dbReference type="InterPro" id="IPR045500">
    <property type="entry name" value="DUF6491"/>
</dbReference>
<protein>
    <recommendedName>
        <fullName evidence="4">Lipoprotein</fullName>
    </recommendedName>
</protein>
<reference evidence="2 3" key="1">
    <citation type="submission" date="2016-10" db="EMBL/GenBank/DDBJ databases">
        <authorList>
            <person name="de Groot N.N."/>
        </authorList>
    </citation>
    <scope>NUCLEOTIDE SEQUENCE [LARGE SCALE GENOMIC DNA]</scope>
    <source>
        <strain evidence="2 3">DSM 16957</strain>
    </source>
</reference>
<dbReference type="RefSeq" id="WP_091239515.1">
    <property type="nucleotide sequence ID" value="NZ_FNAG01000002.1"/>
</dbReference>
<dbReference type="Pfam" id="PF20101">
    <property type="entry name" value="DUF6491"/>
    <property type="match status" value="1"/>
</dbReference>
<dbReference type="Proteomes" id="UP000199603">
    <property type="component" value="Unassembled WGS sequence"/>
</dbReference>
<organism evidence="2 3">
    <name type="scientific">Aquimonas voraii</name>
    <dbReference type="NCBI Taxonomy" id="265719"/>
    <lineage>
        <taxon>Bacteria</taxon>
        <taxon>Pseudomonadati</taxon>
        <taxon>Pseudomonadota</taxon>
        <taxon>Gammaproteobacteria</taxon>
        <taxon>Lysobacterales</taxon>
        <taxon>Lysobacteraceae</taxon>
        <taxon>Aquimonas</taxon>
    </lineage>
</organism>
<feature type="chain" id="PRO_5011545773" description="Lipoprotein" evidence="1">
    <location>
        <begin position="19"/>
        <end position="133"/>
    </location>
</feature>
<dbReference type="PROSITE" id="PS51257">
    <property type="entry name" value="PROKAR_LIPOPROTEIN"/>
    <property type="match status" value="1"/>
</dbReference>
<accession>A0A1G6TUU8</accession>
<name>A0A1G6TUU8_9GAMM</name>
<keyword evidence="1" id="KW-0732">Signal</keyword>
<evidence type="ECO:0000256" key="1">
    <source>
        <dbReference type="SAM" id="SignalP"/>
    </source>
</evidence>
<evidence type="ECO:0000313" key="2">
    <source>
        <dbReference type="EMBL" id="SDD32809.1"/>
    </source>
</evidence>
<gene>
    <name evidence="2" type="ORF">SAMN04488509_10213</name>
</gene>
<proteinExistence type="predicted"/>
<evidence type="ECO:0000313" key="3">
    <source>
        <dbReference type="Proteomes" id="UP000199603"/>
    </source>
</evidence>
<sequence>MIRSLVWLLIGFALASCASSSPRERDEAALARYRAHAGEPVSSFHLRLMREWASLGRAHLAVYTGINEAWLIEVEQPCQGLDFARAVQLSSSGSRVYAKFDTVRFDEQVCRIREIRPVDVRAMKAERRAAAGD</sequence>
<feature type="signal peptide" evidence="1">
    <location>
        <begin position="1"/>
        <end position="18"/>
    </location>
</feature>
<evidence type="ECO:0008006" key="4">
    <source>
        <dbReference type="Google" id="ProtNLM"/>
    </source>
</evidence>
<keyword evidence="3" id="KW-1185">Reference proteome</keyword>